<sequence length="192" mass="20359">MRLMPALVFAGLLGSAAVAQAAPVSYTLDPTHTMVLFSWNHFGFSNPTADIGVSTGTIVYDEANPAKSSVEVTMPLDKLDTHVPALDTHLKSADFFNAAKFADVSFKSTKVQPLGGNRFKITGDLTAHGVTKSVVLNAKLNKVGLHPMVKKQAIGFDATGVIKRSEFGLGAYAPMVSDEVTLHITTEAEAAK</sequence>
<dbReference type="Proteomes" id="UP000005234">
    <property type="component" value="Chromosome"/>
</dbReference>
<dbReference type="EMBL" id="CP003350">
    <property type="protein sequence ID" value="AFC84968.1"/>
    <property type="molecule type" value="Genomic_DNA"/>
</dbReference>
<name>H8L4D5_FRAAD</name>
<proteinExistence type="predicted"/>
<feature type="domain" description="Lipid/polyisoprenoid-binding YceI-like" evidence="2">
    <location>
        <begin position="25"/>
        <end position="189"/>
    </location>
</feature>
<dbReference type="InterPro" id="IPR036761">
    <property type="entry name" value="TTHA0802/YceI-like_sf"/>
</dbReference>
<dbReference type="OrthoDB" id="9811006at2"/>
<dbReference type="KEGG" id="fau:Fraau_0481"/>
<feature type="chain" id="PRO_5003615630" description="Lipid/polyisoprenoid-binding YceI-like domain-containing protein" evidence="1">
    <location>
        <begin position="22"/>
        <end position="192"/>
    </location>
</feature>
<accession>H8L4D5</accession>
<evidence type="ECO:0000256" key="1">
    <source>
        <dbReference type="SAM" id="SignalP"/>
    </source>
</evidence>
<dbReference type="SMART" id="SM00867">
    <property type="entry name" value="YceI"/>
    <property type="match status" value="1"/>
</dbReference>
<evidence type="ECO:0000313" key="3">
    <source>
        <dbReference type="EMBL" id="AFC84968.1"/>
    </source>
</evidence>
<evidence type="ECO:0000259" key="2">
    <source>
        <dbReference type="SMART" id="SM00867"/>
    </source>
</evidence>
<dbReference type="InterPro" id="IPR007372">
    <property type="entry name" value="Lipid/polyisoprenoid-bd_YceI"/>
</dbReference>
<dbReference type="PANTHER" id="PTHR34406:SF1">
    <property type="entry name" value="PROTEIN YCEI"/>
    <property type="match status" value="1"/>
</dbReference>
<keyword evidence="1" id="KW-0732">Signal</keyword>
<dbReference type="PANTHER" id="PTHR34406">
    <property type="entry name" value="PROTEIN YCEI"/>
    <property type="match status" value="1"/>
</dbReference>
<dbReference type="AlphaFoldDB" id="H8L4D5"/>
<feature type="signal peptide" evidence="1">
    <location>
        <begin position="1"/>
        <end position="21"/>
    </location>
</feature>
<dbReference type="HOGENOM" id="CLU_071003_1_2_6"/>
<dbReference type="eggNOG" id="COG2353">
    <property type="taxonomic scope" value="Bacteria"/>
</dbReference>
<dbReference type="Gene3D" id="2.40.128.110">
    <property type="entry name" value="Lipid/polyisoprenoid-binding, YceI-like"/>
    <property type="match status" value="1"/>
</dbReference>
<keyword evidence="4" id="KW-1185">Reference proteome</keyword>
<organism evidence="3 4">
    <name type="scientific">Frateuria aurantia (strain ATCC 33424 / DSM 6220 / KCTC 2777 / LMG 1558 / NBRC 3245 / NCIMB 13370)</name>
    <name type="common">Acetobacter aurantius</name>
    <dbReference type="NCBI Taxonomy" id="767434"/>
    <lineage>
        <taxon>Bacteria</taxon>
        <taxon>Pseudomonadati</taxon>
        <taxon>Pseudomonadota</taxon>
        <taxon>Gammaproteobacteria</taxon>
        <taxon>Lysobacterales</taxon>
        <taxon>Rhodanobacteraceae</taxon>
        <taxon>Frateuria</taxon>
    </lineage>
</organism>
<dbReference type="Pfam" id="PF04264">
    <property type="entry name" value="YceI"/>
    <property type="match status" value="1"/>
</dbReference>
<dbReference type="STRING" id="767434.Fraau_0481"/>
<dbReference type="RefSeq" id="WP_014401974.1">
    <property type="nucleotide sequence ID" value="NC_017033.1"/>
</dbReference>
<gene>
    <name evidence="3" type="ordered locus">Fraau_0481</name>
</gene>
<dbReference type="SUPFAM" id="SSF101874">
    <property type="entry name" value="YceI-like"/>
    <property type="match status" value="1"/>
</dbReference>
<reference evidence="3" key="1">
    <citation type="submission" date="2012-02" db="EMBL/GenBank/DDBJ databases">
        <title>The complete genome of Frateuria aurantia DSM 6220.</title>
        <authorList>
            <consortium name="US DOE Joint Genome Institute (JGI-PGF)"/>
            <person name="Lucas S."/>
            <person name="Copeland A."/>
            <person name="Lapidus A."/>
            <person name="Glavina del Rio T."/>
            <person name="Dalin E."/>
            <person name="Tice H."/>
            <person name="Bruce D."/>
            <person name="Goodwin L."/>
            <person name="Pitluck S."/>
            <person name="Peters L."/>
            <person name="Ovchinnikova G."/>
            <person name="Teshima H."/>
            <person name="Kyrpides N."/>
            <person name="Mavromatis K."/>
            <person name="Ivanova N."/>
            <person name="Brettin T."/>
            <person name="Detter J.C."/>
            <person name="Han C."/>
            <person name="Larimer F."/>
            <person name="Land M."/>
            <person name="Hauser L."/>
            <person name="Markowitz V."/>
            <person name="Cheng J.-F."/>
            <person name="Hugenholtz P."/>
            <person name="Woyke T."/>
            <person name="Wu D."/>
            <person name="Brambilla E."/>
            <person name="Klenk H.-P."/>
            <person name="Eisen J.A."/>
        </authorList>
    </citation>
    <scope>NUCLEOTIDE SEQUENCE</scope>
    <source>
        <strain evidence="3">DSM 6220</strain>
    </source>
</reference>
<evidence type="ECO:0000313" key="4">
    <source>
        <dbReference type="Proteomes" id="UP000005234"/>
    </source>
</evidence>
<protein>
    <recommendedName>
        <fullName evidence="2">Lipid/polyisoprenoid-binding YceI-like domain-containing protein</fullName>
    </recommendedName>
</protein>